<dbReference type="PROSITE" id="PS50102">
    <property type="entry name" value="RRM"/>
    <property type="match status" value="1"/>
</dbReference>
<feature type="region of interest" description="Disordered" evidence="8">
    <location>
        <begin position="644"/>
        <end position="677"/>
    </location>
</feature>
<evidence type="ECO:0000256" key="3">
    <source>
        <dbReference type="ARBA" id="ARBA00022833"/>
    </source>
</evidence>
<dbReference type="OrthoDB" id="443401at2759"/>
<proteinExistence type="predicted"/>
<feature type="compositionally biased region" description="Basic residues" evidence="8">
    <location>
        <begin position="515"/>
        <end position="524"/>
    </location>
</feature>
<dbReference type="EMBL" id="JAGSXJ010000004">
    <property type="protein sequence ID" value="KAH6692375.1"/>
    <property type="molecule type" value="Genomic_DNA"/>
</dbReference>
<feature type="region of interest" description="Disordered" evidence="8">
    <location>
        <begin position="80"/>
        <end position="219"/>
    </location>
</feature>
<dbReference type="PANTHER" id="PTHR14398">
    <property type="entry name" value="RNA RECOGNITION RRM/RNP DOMAIN"/>
    <property type="match status" value="1"/>
</dbReference>
<evidence type="ECO:0000259" key="10">
    <source>
        <dbReference type="PROSITE" id="PS50103"/>
    </source>
</evidence>
<organism evidence="11 12">
    <name type="scientific">Plectosphaerella plurivora</name>
    <dbReference type="NCBI Taxonomy" id="936078"/>
    <lineage>
        <taxon>Eukaryota</taxon>
        <taxon>Fungi</taxon>
        <taxon>Dikarya</taxon>
        <taxon>Ascomycota</taxon>
        <taxon>Pezizomycotina</taxon>
        <taxon>Sordariomycetes</taxon>
        <taxon>Hypocreomycetidae</taxon>
        <taxon>Glomerellales</taxon>
        <taxon>Plectosphaerellaceae</taxon>
        <taxon>Plectosphaerella</taxon>
    </lineage>
</organism>
<dbReference type="GO" id="GO:0008270">
    <property type="term" value="F:zinc ion binding"/>
    <property type="evidence" value="ECO:0007669"/>
    <property type="project" value="UniProtKB-KW"/>
</dbReference>
<dbReference type="InterPro" id="IPR045137">
    <property type="entry name" value="RBM26/27"/>
</dbReference>
<feature type="zinc finger region" description="C3H1-type" evidence="6">
    <location>
        <begin position="214"/>
        <end position="242"/>
    </location>
</feature>
<feature type="region of interest" description="Disordered" evidence="8">
    <location>
        <begin position="514"/>
        <end position="543"/>
    </location>
</feature>
<evidence type="ECO:0000259" key="9">
    <source>
        <dbReference type="PROSITE" id="PS50102"/>
    </source>
</evidence>
<evidence type="ECO:0000256" key="8">
    <source>
        <dbReference type="SAM" id="MobiDB-lite"/>
    </source>
</evidence>
<dbReference type="Pfam" id="PF00642">
    <property type="entry name" value="zf-CCCH"/>
    <property type="match status" value="1"/>
</dbReference>
<keyword evidence="12" id="KW-1185">Reference proteome</keyword>
<dbReference type="InterPro" id="IPR012677">
    <property type="entry name" value="Nucleotide-bd_a/b_plait_sf"/>
</dbReference>
<dbReference type="Gene3D" id="3.30.70.330">
    <property type="match status" value="1"/>
</dbReference>
<dbReference type="InterPro" id="IPR035979">
    <property type="entry name" value="RBD_domain_sf"/>
</dbReference>
<dbReference type="GO" id="GO:0003723">
    <property type="term" value="F:RNA binding"/>
    <property type="evidence" value="ECO:0007669"/>
    <property type="project" value="UniProtKB-UniRule"/>
</dbReference>
<evidence type="ECO:0000256" key="4">
    <source>
        <dbReference type="ARBA" id="ARBA00022884"/>
    </source>
</evidence>
<dbReference type="SUPFAM" id="SSF90229">
    <property type="entry name" value="CCCH zinc finger"/>
    <property type="match status" value="1"/>
</dbReference>
<keyword evidence="4 5" id="KW-0694">RNA-binding</keyword>
<feature type="coiled-coil region" evidence="7">
    <location>
        <begin position="412"/>
        <end position="460"/>
    </location>
</feature>
<dbReference type="PANTHER" id="PTHR14398:SF0">
    <property type="entry name" value="ZINC FINGER PROTEIN SWM"/>
    <property type="match status" value="1"/>
</dbReference>
<evidence type="ECO:0000313" key="11">
    <source>
        <dbReference type="EMBL" id="KAH6692375.1"/>
    </source>
</evidence>
<feature type="domain" description="C3H1-type" evidence="10">
    <location>
        <begin position="214"/>
        <end position="242"/>
    </location>
</feature>
<keyword evidence="2 6" id="KW-0863">Zinc-finger</keyword>
<dbReference type="CDD" id="cd12257">
    <property type="entry name" value="RRM1_RBM26_like"/>
    <property type="match status" value="1"/>
</dbReference>
<dbReference type="Proteomes" id="UP000770015">
    <property type="component" value="Unassembled WGS sequence"/>
</dbReference>
<dbReference type="Gene3D" id="4.10.1000.10">
    <property type="entry name" value="Zinc finger, CCCH-type"/>
    <property type="match status" value="1"/>
</dbReference>
<evidence type="ECO:0000313" key="12">
    <source>
        <dbReference type="Proteomes" id="UP000770015"/>
    </source>
</evidence>
<dbReference type="SUPFAM" id="SSF54928">
    <property type="entry name" value="RNA-binding domain, RBD"/>
    <property type="match status" value="1"/>
</dbReference>
<evidence type="ECO:0000256" key="6">
    <source>
        <dbReference type="PROSITE-ProRule" id="PRU00723"/>
    </source>
</evidence>
<feature type="region of interest" description="Disordered" evidence="8">
    <location>
        <begin position="289"/>
        <end position="326"/>
    </location>
</feature>
<dbReference type="Pfam" id="PF00076">
    <property type="entry name" value="RRM_1"/>
    <property type="match status" value="1"/>
</dbReference>
<reference evidence="11" key="1">
    <citation type="journal article" date="2021" name="Nat. Commun.">
        <title>Genetic determinants of endophytism in the Arabidopsis root mycobiome.</title>
        <authorList>
            <person name="Mesny F."/>
            <person name="Miyauchi S."/>
            <person name="Thiergart T."/>
            <person name="Pickel B."/>
            <person name="Atanasova L."/>
            <person name="Karlsson M."/>
            <person name="Huettel B."/>
            <person name="Barry K.W."/>
            <person name="Haridas S."/>
            <person name="Chen C."/>
            <person name="Bauer D."/>
            <person name="Andreopoulos W."/>
            <person name="Pangilinan J."/>
            <person name="LaButti K."/>
            <person name="Riley R."/>
            <person name="Lipzen A."/>
            <person name="Clum A."/>
            <person name="Drula E."/>
            <person name="Henrissat B."/>
            <person name="Kohler A."/>
            <person name="Grigoriev I.V."/>
            <person name="Martin F.M."/>
            <person name="Hacquard S."/>
        </authorList>
    </citation>
    <scope>NUCLEOTIDE SEQUENCE</scope>
    <source>
        <strain evidence="11">MPI-SDFR-AT-0117</strain>
    </source>
</reference>
<feature type="compositionally biased region" description="Gly residues" evidence="8">
    <location>
        <begin position="289"/>
        <end position="303"/>
    </location>
</feature>
<dbReference type="GO" id="GO:0005634">
    <property type="term" value="C:nucleus"/>
    <property type="evidence" value="ECO:0007669"/>
    <property type="project" value="TreeGrafter"/>
</dbReference>
<dbReference type="SMART" id="SM00356">
    <property type="entry name" value="ZnF_C3H1"/>
    <property type="match status" value="1"/>
</dbReference>
<accession>A0A9P8VIW2</accession>
<evidence type="ECO:0000256" key="5">
    <source>
        <dbReference type="PROSITE-ProRule" id="PRU00176"/>
    </source>
</evidence>
<dbReference type="InterPro" id="IPR000571">
    <property type="entry name" value="Znf_CCCH"/>
</dbReference>
<feature type="compositionally biased region" description="Low complexity" evidence="8">
    <location>
        <begin position="525"/>
        <end position="535"/>
    </location>
</feature>
<dbReference type="AlphaFoldDB" id="A0A9P8VIW2"/>
<dbReference type="InterPro" id="IPR000504">
    <property type="entry name" value="RRM_dom"/>
</dbReference>
<comment type="caution">
    <text evidence="11">The sequence shown here is derived from an EMBL/GenBank/DDBJ whole genome shotgun (WGS) entry which is preliminary data.</text>
</comment>
<evidence type="ECO:0000256" key="2">
    <source>
        <dbReference type="ARBA" id="ARBA00022771"/>
    </source>
</evidence>
<feature type="domain" description="RRM" evidence="9">
    <location>
        <begin position="325"/>
        <end position="397"/>
    </location>
</feature>
<evidence type="ECO:0000256" key="7">
    <source>
        <dbReference type="SAM" id="Coils"/>
    </source>
</evidence>
<feature type="compositionally biased region" description="Basic and acidic residues" evidence="8">
    <location>
        <begin position="101"/>
        <end position="118"/>
    </location>
</feature>
<keyword evidence="3 6" id="KW-0862">Zinc</keyword>
<sequence>MLFPEEDAPHVRAWLMKKLPEVSETETDILADYVFALFNTYDTVSDEVEAYIKHELLDALEPEKIPPFVDEVLRVIQHKSYLPGAPPPPKNPPAGQQDGQGRLRYEDSNHYEQREWNGNKKRSHRDAVGDDDVDMQGRPGDGRAFKQPRGGAHSSRRGAASPPPNAPTGPSNGFAQGFDPMAASFQPSFGGSFDGPQFPASEASRPYGAPQGPASGRKPCRDFQTKGYCARGNACKFSHGTQPISMPQSGFNIGGNDIPEGQFRDMMQIMMTQTSQQMADLMEAFKQVRGGGQAGRGGRGGSTGSRRKRKASISADGPVHDKSRTSIVVENIPKDHQNEEEVREAFASFGNITEVTLQPKKRLAIVKYDTWESANAAYRSPKVIFDNRFVRVFWQQDEADMIDADKEPEIDLEEFMKKQDEAQKKYDENLQKKAEIDRQREELEQKQRDLLARQREVREKLRAKLNNGEGASTGSTSTSDALRAQLAALEEEAFLLGLDPDADDVSVYSGEYRGRGRGRGRGRARGAWAPRARGSYRGRGGGPGRGDIHAAYATYSLDNRPRVVSVAGADFSSPARDEALRQHLLGIGEFTGIETTPTGAQITFKDRKTAEKFFYGVSLGQGAIPGVEEKLELGWVAKAQVPAPAPAAASNHVTKTEPDDDMSMANIPNAPSPRHDVKFDMDYEQAEEGEWGIE</sequence>
<dbReference type="InterPro" id="IPR036855">
    <property type="entry name" value="Znf_CCCH_sf"/>
</dbReference>
<name>A0A9P8VIW2_9PEZI</name>
<gene>
    <name evidence="11" type="ORF">F5X68DRAFT_259054</name>
</gene>
<dbReference type="SMART" id="SM00360">
    <property type="entry name" value="RRM"/>
    <property type="match status" value="1"/>
</dbReference>
<keyword evidence="1 6" id="KW-0479">Metal-binding</keyword>
<dbReference type="PROSITE" id="PS50103">
    <property type="entry name" value="ZF_C3H1"/>
    <property type="match status" value="1"/>
</dbReference>
<keyword evidence="7" id="KW-0175">Coiled coil</keyword>
<evidence type="ECO:0000256" key="1">
    <source>
        <dbReference type="ARBA" id="ARBA00022723"/>
    </source>
</evidence>
<protein>
    <submittedName>
        <fullName evidence="11">RNA recognition domain-containing protein</fullName>
    </submittedName>
</protein>